<dbReference type="InterPro" id="IPR029062">
    <property type="entry name" value="Class_I_gatase-like"/>
</dbReference>
<dbReference type="GO" id="GO:0006508">
    <property type="term" value="P:proteolysis"/>
    <property type="evidence" value="ECO:0007669"/>
    <property type="project" value="UniProtKB-KW"/>
</dbReference>
<dbReference type="PANTHER" id="PTHR30237:SF2">
    <property type="entry name" value="MUREIN TETRAPEPTIDE CARBOXYPEPTIDASE"/>
    <property type="match status" value="1"/>
</dbReference>
<dbReference type="KEGG" id="pod:PODO_13865"/>
<dbReference type="GO" id="GO:0008236">
    <property type="term" value="F:serine-type peptidase activity"/>
    <property type="evidence" value="ECO:0007669"/>
    <property type="project" value="UniProtKB-KW"/>
</dbReference>
<evidence type="ECO:0000259" key="7">
    <source>
        <dbReference type="Pfam" id="PF02016"/>
    </source>
</evidence>
<dbReference type="RefSeq" id="WP_036678419.1">
    <property type="nucleotide sequence ID" value="NZ_CP009428.1"/>
</dbReference>
<accession>A0A1R0WV30</accession>
<dbReference type="Proteomes" id="UP000187465">
    <property type="component" value="Unassembled WGS sequence"/>
</dbReference>
<proteinExistence type="inferred from homology"/>
<evidence type="ECO:0000313" key="9">
    <source>
        <dbReference type="EMBL" id="OMD21570.1"/>
    </source>
</evidence>
<dbReference type="InterPro" id="IPR027478">
    <property type="entry name" value="LdcA_N"/>
</dbReference>
<name>A0A1R0WV30_9BACL</name>
<dbReference type="InterPro" id="IPR003507">
    <property type="entry name" value="S66_fam"/>
</dbReference>
<feature type="domain" description="LD-carboxypeptidase N-terminal" evidence="7">
    <location>
        <begin position="13"/>
        <end position="131"/>
    </location>
</feature>
<dbReference type="PIRSF" id="PIRSF028757">
    <property type="entry name" value="LD-carboxypeptidase"/>
    <property type="match status" value="1"/>
</dbReference>
<dbReference type="EMBL" id="MKQP01000078">
    <property type="protein sequence ID" value="OMD21570.1"/>
    <property type="molecule type" value="Genomic_DNA"/>
</dbReference>
<dbReference type="AlphaFoldDB" id="A0A1R0WV30"/>
<dbReference type="Pfam" id="PF17676">
    <property type="entry name" value="Peptidase_S66C"/>
    <property type="match status" value="1"/>
</dbReference>
<comment type="caution">
    <text evidence="9">The sequence shown here is derived from an EMBL/GenBank/DDBJ whole genome shotgun (WGS) entry which is preliminary data.</text>
</comment>
<gene>
    <name evidence="9" type="ORF">BJP51_06980</name>
</gene>
<dbReference type="InterPro" id="IPR027461">
    <property type="entry name" value="Carboxypeptidase_A_C_sf"/>
</dbReference>
<feature type="domain" description="LD-carboxypeptidase C-terminal" evidence="8">
    <location>
        <begin position="174"/>
        <end position="288"/>
    </location>
</feature>
<keyword evidence="5" id="KW-0720">Serine protease</keyword>
<dbReference type="InterPro" id="IPR040921">
    <property type="entry name" value="Peptidase_S66C"/>
</dbReference>
<dbReference type="GO" id="GO:0004180">
    <property type="term" value="F:carboxypeptidase activity"/>
    <property type="evidence" value="ECO:0007669"/>
    <property type="project" value="UniProtKB-KW"/>
</dbReference>
<dbReference type="PANTHER" id="PTHR30237">
    <property type="entry name" value="MURAMOYLTETRAPEPTIDE CARBOXYPEPTIDASE"/>
    <property type="match status" value="1"/>
</dbReference>
<dbReference type="CDD" id="cd07062">
    <property type="entry name" value="Peptidase_S66_mccF_like"/>
    <property type="match status" value="1"/>
</dbReference>
<evidence type="ECO:0000256" key="6">
    <source>
        <dbReference type="PIRSR" id="PIRSR028757-1"/>
    </source>
</evidence>
<dbReference type="GeneID" id="31571281"/>
<dbReference type="Pfam" id="PF02016">
    <property type="entry name" value="Peptidase_S66"/>
    <property type="match status" value="1"/>
</dbReference>
<keyword evidence="3" id="KW-0645">Protease</keyword>
<protein>
    <submittedName>
        <fullName evidence="9">LD-carboxypeptidase</fullName>
    </submittedName>
</protein>
<organism evidence="9 10">
    <name type="scientific">Paenibacillus odorifer</name>
    <dbReference type="NCBI Taxonomy" id="189426"/>
    <lineage>
        <taxon>Bacteria</taxon>
        <taxon>Bacillati</taxon>
        <taxon>Bacillota</taxon>
        <taxon>Bacilli</taxon>
        <taxon>Bacillales</taxon>
        <taxon>Paenibacillaceae</taxon>
        <taxon>Paenibacillus</taxon>
    </lineage>
</organism>
<evidence type="ECO:0000313" key="10">
    <source>
        <dbReference type="Proteomes" id="UP000187465"/>
    </source>
</evidence>
<evidence type="ECO:0000256" key="1">
    <source>
        <dbReference type="ARBA" id="ARBA00010233"/>
    </source>
</evidence>
<dbReference type="InterPro" id="IPR040449">
    <property type="entry name" value="Peptidase_S66_N"/>
</dbReference>
<evidence type="ECO:0000256" key="4">
    <source>
        <dbReference type="ARBA" id="ARBA00022801"/>
    </source>
</evidence>
<sequence length="288" mass="32285">MNTSLKFTHGNKVGLIACSDGVRVENLPKVEELKKVLHSFGLHVVVANTLFRKDGYFSGNPKERAAELNQLFKNTEISAIFDISGGDSANQILEYIDYESIRMNPKPFFGMSDLSVILNALFTQNNSKSYHYQLINLVSSDGAEQQRAFYRTFFEGQNDLYDFRYHWVRGNQMSGIVIGGNIRCFLKLAGTSYFPDPSDKILLLESLSGRANKIVSFFAQLQQLKYFDACAGLILGSFSELENFNEFPIVEEYVKEISHSTSIPIIKTAEIGHGSNSKCIVVGDKITL</sequence>
<dbReference type="SUPFAM" id="SSF52317">
    <property type="entry name" value="Class I glutamine amidotransferase-like"/>
    <property type="match status" value="1"/>
</dbReference>
<comment type="similarity">
    <text evidence="1">Belongs to the peptidase S66 family.</text>
</comment>
<keyword evidence="4" id="KW-0378">Hydrolase</keyword>
<reference evidence="9 10" key="1">
    <citation type="submission" date="2016-10" db="EMBL/GenBank/DDBJ databases">
        <title>Paenibacillus species isolates.</title>
        <authorList>
            <person name="Beno S.M."/>
        </authorList>
    </citation>
    <scope>NUCLEOTIDE SEQUENCE [LARGE SCALE GENOMIC DNA]</scope>
    <source>
        <strain evidence="9 10">FSL H7-0604</strain>
    </source>
</reference>
<feature type="active site" description="Charge relay system" evidence="6">
    <location>
        <position position="205"/>
    </location>
</feature>
<evidence type="ECO:0000259" key="8">
    <source>
        <dbReference type="Pfam" id="PF17676"/>
    </source>
</evidence>
<dbReference type="Gene3D" id="3.40.50.10740">
    <property type="entry name" value="Class I glutamine amidotransferase-like"/>
    <property type="match status" value="1"/>
</dbReference>
<feature type="active site" description="Charge relay system" evidence="6">
    <location>
        <position position="273"/>
    </location>
</feature>
<dbReference type="Gene3D" id="3.50.30.60">
    <property type="entry name" value="LD-carboxypeptidase A C-terminal domain-like"/>
    <property type="match status" value="1"/>
</dbReference>
<feature type="active site" description="Nucleophile" evidence="6">
    <location>
        <position position="112"/>
    </location>
</feature>
<keyword evidence="2 9" id="KW-0121">Carboxypeptidase</keyword>
<evidence type="ECO:0000256" key="2">
    <source>
        <dbReference type="ARBA" id="ARBA00022645"/>
    </source>
</evidence>
<evidence type="ECO:0000256" key="5">
    <source>
        <dbReference type="ARBA" id="ARBA00022825"/>
    </source>
</evidence>
<dbReference type="SUPFAM" id="SSF141986">
    <property type="entry name" value="LD-carboxypeptidase A C-terminal domain-like"/>
    <property type="match status" value="1"/>
</dbReference>
<evidence type="ECO:0000256" key="3">
    <source>
        <dbReference type="ARBA" id="ARBA00022670"/>
    </source>
</evidence>